<dbReference type="Proteomes" id="UP001204953">
    <property type="component" value="Unassembled WGS sequence"/>
</dbReference>
<dbReference type="SUPFAM" id="SSF54001">
    <property type="entry name" value="Cysteine proteinases"/>
    <property type="match status" value="1"/>
</dbReference>
<proteinExistence type="predicted"/>
<dbReference type="EMBL" id="JAMZMM010000004">
    <property type="protein sequence ID" value="MCP2727000.1"/>
    <property type="molecule type" value="Genomic_DNA"/>
</dbReference>
<feature type="domain" description="Calpain catalytic" evidence="3">
    <location>
        <begin position="123"/>
        <end position="344"/>
    </location>
</feature>
<keyword evidence="1" id="KW-0378">Hydrolase</keyword>
<evidence type="ECO:0000259" key="3">
    <source>
        <dbReference type="PROSITE" id="PS50203"/>
    </source>
</evidence>
<reference evidence="4" key="1">
    <citation type="submission" date="2022-06" db="EMBL/GenBank/DDBJ databases">
        <title>New cyanobacteria of genus Symplocastrum in benthos of Lake Baikal.</title>
        <authorList>
            <person name="Sorokovikova E."/>
            <person name="Tikhonova I."/>
            <person name="Krasnopeev A."/>
            <person name="Evseev P."/>
            <person name="Gladkikh A."/>
            <person name="Belykh O."/>
        </authorList>
    </citation>
    <scope>NUCLEOTIDE SEQUENCE</scope>
    <source>
        <strain evidence="4">BBK-W-15</strain>
    </source>
</reference>
<evidence type="ECO:0000313" key="4">
    <source>
        <dbReference type="EMBL" id="MCP2727000.1"/>
    </source>
</evidence>
<dbReference type="InterPro" id="IPR038765">
    <property type="entry name" value="Papain-like_cys_pep_sf"/>
</dbReference>
<dbReference type="InterPro" id="IPR001300">
    <property type="entry name" value="Peptidase_C2_calpain_cat"/>
</dbReference>
<keyword evidence="1" id="KW-0788">Thiol protease</keyword>
<accession>A0AAE3GLW8</accession>
<keyword evidence="1 4" id="KW-0645">Protease</keyword>
<dbReference type="PANTHER" id="PTHR10183">
    <property type="entry name" value="CALPAIN"/>
    <property type="match status" value="1"/>
</dbReference>
<sequence>IQPQVVAGESLAQAQVAEEWKNIDIPRAIAYNKGLDYSKETISVIQDTLKVSKTEAFNEETVLAIAKWQYDKRLTEVDGKIGYATRESLGITQRLFDDKEGYGYNYFEGTPFIKGLEDLNDISSNDVDQGDLGTCGFAAGMMAVARANPSLIRDLIDDNRDGTYNVKLYTESGVQIIKVTPYFPSAAPGIPAYAGVGDKTRELKELWPMLLEKAYAQYKEGYGKTGKGEGGYDLIGKGGHPGDAVEILTGTPASSYYIPDWEWKKLANLLINALVKNNWAVTAATIPSSDGEKKKKDTADGVVLNHSYVVEKIYVKSEVENNNYTEDQLFVDLQNPWGHSHITGLSLSKFRQYFHTLYINQVSQENVAQKGPVIESDLVEPSRNKPVAEMTKLEKIAAAISVAITKLGPELGEKLKDLLNLKTLAAMSFIMAAWALSHGTGAGQVLDVILIGVGVVTLGMDVISVIEDLIGFAAVLNAQTQEDIDKAGEHLAEAIATVGVELIIQFLTHRLAGSKAKKAEVDEAGVPRQRGFSVQDQLTNLVTTEGHHLIVTKAGKIFRCSSCEELGVQFAKLLEENEQLGKRLEALETKYKQISEIKDGAQQKVLLEEADGELTLLERNIQDLNVKRANRLLNQALDNFQPGEGITREEVAQILETILKSGEPEEKVALSKLVDELLSGGNSAAISDFLTRVTAIREVDGVVNGKFDQLYDAFHRGDAILAHGPLQTAIYPAKPHRLDGGQYSMVGSRDGKPAKEITTTWDGVVDFVIVYDGGNMSLILGKNHSGLSKGRAYVYGAGEFRIDKSGKVLRINNLSGHYLPTEENLWKSYNLLINKGLITPDVQVTPVDF</sequence>
<dbReference type="PANTHER" id="PTHR10183:SF423">
    <property type="entry name" value="LEUCINE-RICH REPEAT PROTEIN (LRRP)"/>
    <property type="match status" value="1"/>
</dbReference>
<dbReference type="Gene3D" id="3.90.70.10">
    <property type="entry name" value="Cysteine proteinases"/>
    <property type="match status" value="1"/>
</dbReference>
<feature type="coiled-coil region" evidence="2">
    <location>
        <begin position="570"/>
        <end position="627"/>
    </location>
</feature>
<dbReference type="GO" id="GO:0004198">
    <property type="term" value="F:calcium-dependent cysteine-type endopeptidase activity"/>
    <property type="evidence" value="ECO:0007669"/>
    <property type="project" value="InterPro"/>
</dbReference>
<dbReference type="PROSITE" id="PS50203">
    <property type="entry name" value="CALPAIN_CAT"/>
    <property type="match status" value="1"/>
</dbReference>
<feature type="active site" evidence="1">
    <location>
        <position position="335"/>
    </location>
</feature>
<dbReference type="AlphaFoldDB" id="A0AAE3GLW8"/>
<dbReference type="GO" id="GO:0006508">
    <property type="term" value="P:proteolysis"/>
    <property type="evidence" value="ECO:0007669"/>
    <property type="project" value="UniProtKB-KW"/>
</dbReference>
<evidence type="ECO:0000256" key="2">
    <source>
        <dbReference type="SAM" id="Coils"/>
    </source>
</evidence>
<protein>
    <submittedName>
        <fullName evidence="4">C2 family cysteine protease</fullName>
    </submittedName>
</protein>
<organism evidence="4 5">
    <name type="scientific">Limnofasciculus baicalensis BBK-W-15</name>
    <dbReference type="NCBI Taxonomy" id="2699891"/>
    <lineage>
        <taxon>Bacteria</taxon>
        <taxon>Bacillati</taxon>
        <taxon>Cyanobacteriota</taxon>
        <taxon>Cyanophyceae</taxon>
        <taxon>Coleofasciculales</taxon>
        <taxon>Coleofasciculaceae</taxon>
        <taxon>Limnofasciculus</taxon>
        <taxon>Limnofasciculus baicalensis</taxon>
    </lineage>
</organism>
<dbReference type="SMART" id="SM00230">
    <property type="entry name" value="CysPc"/>
    <property type="match status" value="1"/>
</dbReference>
<dbReference type="RefSeq" id="WP_254009818.1">
    <property type="nucleotide sequence ID" value="NZ_JAMZMM010000004.1"/>
</dbReference>
<comment type="caution">
    <text evidence="4">The sequence shown here is derived from an EMBL/GenBank/DDBJ whole genome shotgun (WGS) entry which is preliminary data.</text>
</comment>
<keyword evidence="2" id="KW-0175">Coiled coil</keyword>
<evidence type="ECO:0000256" key="1">
    <source>
        <dbReference type="PROSITE-ProRule" id="PRU00239"/>
    </source>
</evidence>
<dbReference type="InterPro" id="IPR022684">
    <property type="entry name" value="Calpain_cysteine_protease"/>
</dbReference>
<dbReference type="Pfam" id="PF00648">
    <property type="entry name" value="Peptidase_C2"/>
    <property type="match status" value="1"/>
</dbReference>
<name>A0AAE3GLW8_9CYAN</name>
<gene>
    <name evidence="4" type="ORF">NJ959_00730</name>
</gene>
<feature type="active site" evidence="1">
    <location>
        <position position="135"/>
    </location>
</feature>
<feature type="active site" evidence="1">
    <location>
        <position position="306"/>
    </location>
</feature>
<keyword evidence="5" id="KW-1185">Reference proteome</keyword>
<evidence type="ECO:0000313" key="5">
    <source>
        <dbReference type="Proteomes" id="UP001204953"/>
    </source>
</evidence>
<feature type="non-terminal residue" evidence="4">
    <location>
        <position position="1"/>
    </location>
</feature>